<gene>
    <name evidence="5" type="ORF">AN218_09340</name>
</gene>
<dbReference type="Gene3D" id="1.25.40.10">
    <property type="entry name" value="Tetratricopeptide repeat domain"/>
    <property type="match status" value="1"/>
</dbReference>
<dbReference type="InterPro" id="IPR005158">
    <property type="entry name" value="BTAD"/>
</dbReference>
<dbReference type="SMART" id="SM01043">
    <property type="entry name" value="BTAD"/>
    <property type="match status" value="1"/>
</dbReference>
<comment type="caution">
    <text evidence="5">The sequence shown here is derived from an EMBL/GenBank/DDBJ whole genome shotgun (WGS) entry which is preliminary data.</text>
</comment>
<dbReference type="PANTHER" id="PTHR35807:SF1">
    <property type="entry name" value="TRANSCRIPTIONAL REGULATOR REDD"/>
    <property type="match status" value="1"/>
</dbReference>
<evidence type="ECO:0000259" key="4">
    <source>
        <dbReference type="SMART" id="SM01043"/>
    </source>
</evidence>
<keyword evidence="2" id="KW-0805">Transcription regulation</keyword>
<dbReference type="AlphaFoldDB" id="A0A1E7L7T0"/>
<keyword evidence="1" id="KW-0902">Two-component regulatory system</keyword>
<dbReference type="InterPro" id="IPR051677">
    <property type="entry name" value="AfsR-DnrI-RedD_regulator"/>
</dbReference>
<dbReference type="Pfam" id="PF03704">
    <property type="entry name" value="BTAD"/>
    <property type="match status" value="1"/>
</dbReference>
<dbReference type="InterPro" id="IPR011990">
    <property type="entry name" value="TPR-like_helical_dom_sf"/>
</dbReference>
<evidence type="ECO:0000313" key="6">
    <source>
        <dbReference type="Proteomes" id="UP000176005"/>
    </source>
</evidence>
<feature type="domain" description="Bacterial transcriptional activator" evidence="4">
    <location>
        <begin position="101"/>
        <end position="242"/>
    </location>
</feature>
<sequence length="251" mass="27483">MEPVEPLDPHAPEIQVLGPVALADADEPGYRLDALAALIYLRPGQSPQSLCEAMDPDRPWSRSTLHTRLSELRVRLGADGDGEPYLPRDQTRIRLSSRVRCDWTRFQTLARRGRHKGQSAGVRELEAALALVRGRPLSGPSGELPWATPLVQEMTVRITEVAHTLAAWHRSAGDFEAARRAVTTGLSVSDGDEVLYQDWMLIEDAAGNRPGVYTAIEQLQAANRRLGLTIRPETEAVIAGILSPAPHAQGQ</sequence>
<name>A0A1E7L7T0_9ACTN</name>
<evidence type="ECO:0000256" key="1">
    <source>
        <dbReference type="ARBA" id="ARBA00023012"/>
    </source>
</evidence>
<evidence type="ECO:0000256" key="3">
    <source>
        <dbReference type="ARBA" id="ARBA00023163"/>
    </source>
</evidence>
<dbReference type="EMBL" id="LJGW01000154">
    <property type="protein sequence ID" value="OEV12220.1"/>
    <property type="molecule type" value="Genomic_DNA"/>
</dbReference>
<dbReference type="GO" id="GO:0000160">
    <property type="term" value="P:phosphorelay signal transduction system"/>
    <property type="evidence" value="ECO:0007669"/>
    <property type="project" value="UniProtKB-KW"/>
</dbReference>
<evidence type="ECO:0000313" key="5">
    <source>
        <dbReference type="EMBL" id="OEV12220.1"/>
    </source>
</evidence>
<proteinExistence type="predicted"/>
<accession>A0A1E7L7T0</accession>
<organism evidence="5 6">
    <name type="scientific">Streptomyces nanshensis</name>
    <dbReference type="NCBI Taxonomy" id="518642"/>
    <lineage>
        <taxon>Bacteria</taxon>
        <taxon>Bacillati</taxon>
        <taxon>Actinomycetota</taxon>
        <taxon>Actinomycetes</taxon>
        <taxon>Kitasatosporales</taxon>
        <taxon>Streptomycetaceae</taxon>
        <taxon>Streptomyces</taxon>
    </lineage>
</organism>
<keyword evidence="6" id="KW-1185">Reference proteome</keyword>
<dbReference type="Proteomes" id="UP000176005">
    <property type="component" value="Unassembled WGS sequence"/>
</dbReference>
<reference evidence="5 6" key="1">
    <citation type="journal article" date="2016" name="Front. Microbiol.">
        <title>Comparative Genomics Analysis of Streptomyces Species Reveals Their Adaptation to the Marine Environment and Their Diversity at the Genomic Level.</title>
        <authorList>
            <person name="Tian X."/>
            <person name="Zhang Z."/>
            <person name="Yang T."/>
            <person name="Chen M."/>
            <person name="Li J."/>
            <person name="Chen F."/>
            <person name="Yang J."/>
            <person name="Li W."/>
            <person name="Zhang B."/>
            <person name="Zhang Z."/>
            <person name="Wu J."/>
            <person name="Zhang C."/>
            <person name="Long L."/>
            <person name="Xiao J."/>
        </authorList>
    </citation>
    <scope>NUCLEOTIDE SEQUENCE [LARGE SCALE GENOMIC DNA]</scope>
    <source>
        <strain evidence="5 6">SCSIO 10429</strain>
    </source>
</reference>
<dbReference type="GO" id="GO:0006355">
    <property type="term" value="P:regulation of DNA-templated transcription"/>
    <property type="evidence" value="ECO:0007669"/>
    <property type="project" value="TreeGrafter"/>
</dbReference>
<evidence type="ECO:0000256" key="2">
    <source>
        <dbReference type="ARBA" id="ARBA00023015"/>
    </source>
</evidence>
<keyword evidence="3" id="KW-0804">Transcription</keyword>
<dbReference type="PANTHER" id="PTHR35807">
    <property type="entry name" value="TRANSCRIPTIONAL REGULATOR REDD-RELATED"/>
    <property type="match status" value="1"/>
</dbReference>
<dbReference type="SUPFAM" id="SSF48452">
    <property type="entry name" value="TPR-like"/>
    <property type="match status" value="1"/>
</dbReference>
<dbReference type="GO" id="GO:0003677">
    <property type="term" value="F:DNA binding"/>
    <property type="evidence" value="ECO:0007669"/>
    <property type="project" value="TreeGrafter"/>
</dbReference>
<protein>
    <recommendedName>
        <fullName evidence="4">Bacterial transcriptional activator domain-containing protein</fullName>
    </recommendedName>
</protein>